<dbReference type="PIRSF" id="PIRSF028304">
    <property type="entry name" value="UCP028304"/>
    <property type="match status" value="1"/>
</dbReference>
<dbReference type="KEGG" id="ajp:AMJAP_0666"/>
<sequence length="595" mass="68573">MAFNKYYQDELSYLRDMGSEFSRQNPGLAKFLSEEGNDPDVERLFEGVSFLTGRLRQKLDDELPEVTHALLGLLWPHYLRPLPSMSVLEFKPIENALIEGKRIARGEEVQSVEVENTSCRFRSCYDVDIYPIELQQVTAMNQSDGASLTLGFQLEPGAASENLGLDTLRLFLHGDREMHISQGLYLWLFRYLDQVELTVQLRSGEQTKVRLGPKAVSPVGFADDEALLPYSNRSFNGYRLLQEYFSLPEKFLFVDVKGLGEHLQQPMIESFSLKFQFNRQFDSQLRLQNNHIRLFCTPIINLFSADADPIRVDHRRLEYMVRPSHDNQEHIELFSIDHVSGSQRGQSKRYDYPAFESFDHEIRSDSMDKQVFYSLRRRLSTLQSGLDNYISFVHVDSQDTVPPTETISLELTCTNRKLPEVLRAGDIIYPTADSVEFASFRNITRVTNALQPPLREGLHWQLISQMALHYRSLSRLDSLRTLLACYDFRAFFDRQAERASQQMLEGIQSISTETRDRIIKGVPVRALQTKLQLRESKFGAKGIQGESTMFLFASVLNGFFSQYANINAHHELEVEGLDNGEIYRWQIQSGQHFLL</sequence>
<accession>A0A7R6PIW3</accession>
<dbReference type="Pfam" id="PF05947">
    <property type="entry name" value="T6SS_TssF"/>
    <property type="match status" value="1"/>
</dbReference>
<proteinExistence type="predicted"/>
<reference evidence="1 2" key="1">
    <citation type="journal article" date="2008" name="Int. J. Syst. Evol. Microbiol.">
        <title>Amphritea japonica sp. nov. and Amphritea balenae sp. nov., isolated from the sediment adjacent to sperm whale carcasses off Kagoshima, Japan.</title>
        <authorList>
            <person name="Miyazaki M."/>
            <person name="Nogi Y."/>
            <person name="Fujiwara Y."/>
            <person name="Kawato M."/>
            <person name="Nagahama T."/>
            <person name="Kubokawa K."/>
            <person name="Horikoshi K."/>
        </authorList>
    </citation>
    <scope>NUCLEOTIDE SEQUENCE [LARGE SCALE GENOMIC DNA]</scope>
    <source>
        <strain evidence="1 2">ATCC BAA-1530</strain>
    </source>
</reference>
<evidence type="ECO:0000313" key="2">
    <source>
        <dbReference type="Proteomes" id="UP000595663"/>
    </source>
</evidence>
<dbReference type="RefSeq" id="WP_019622383.1">
    <property type="nucleotide sequence ID" value="NZ_AP014545.1"/>
</dbReference>
<organism evidence="1 2">
    <name type="scientific">Amphritea japonica ATCC BAA-1530</name>
    <dbReference type="NCBI Taxonomy" id="1278309"/>
    <lineage>
        <taxon>Bacteria</taxon>
        <taxon>Pseudomonadati</taxon>
        <taxon>Pseudomonadota</taxon>
        <taxon>Gammaproteobacteria</taxon>
        <taxon>Oceanospirillales</taxon>
        <taxon>Oceanospirillaceae</taxon>
        <taxon>Amphritea</taxon>
    </lineage>
</organism>
<keyword evidence="2" id="KW-1185">Reference proteome</keyword>
<dbReference type="AlphaFoldDB" id="A0A7R6PIW3"/>
<dbReference type="InterPro" id="IPR010272">
    <property type="entry name" value="T6SS_TssF"/>
</dbReference>
<name>A0A7R6PIW3_9GAMM</name>
<dbReference type="EMBL" id="AP014545">
    <property type="protein sequence ID" value="BBB25265.1"/>
    <property type="molecule type" value="Genomic_DNA"/>
</dbReference>
<evidence type="ECO:0000313" key="1">
    <source>
        <dbReference type="EMBL" id="BBB25265.1"/>
    </source>
</evidence>
<dbReference type="PANTHER" id="PTHR35370:SF4">
    <property type="entry name" value="TYPE VI SECRETION SYSTEM BASEPLATE SUBUNIT TSSF"/>
    <property type="match status" value="1"/>
</dbReference>
<dbReference type="NCBIfam" id="TIGR03359">
    <property type="entry name" value="VI_chp_6"/>
    <property type="match status" value="1"/>
</dbReference>
<dbReference type="Proteomes" id="UP000595663">
    <property type="component" value="Chromosome"/>
</dbReference>
<dbReference type="PANTHER" id="PTHR35370">
    <property type="entry name" value="CYTOPLASMIC PROTEIN-RELATED-RELATED"/>
    <property type="match status" value="1"/>
</dbReference>
<protein>
    <submittedName>
        <fullName evidence="1">Type VI secretion system protein ImpG</fullName>
    </submittedName>
</protein>
<gene>
    <name evidence="1" type="primary">impG</name>
    <name evidence="1" type="ORF">AMJAP_0666</name>
</gene>
<dbReference type="OrthoDB" id="9763676at2"/>